<dbReference type="Proteomes" id="UP000887566">
    <property type="component" value="Unplaced"/>
</dbReference>
<evidence type="ECO:0000313" key="3">
    <source>
        <dbReference type="Proteomes" id="UP000887566"/>
    </source>
</evidence>
<keyword evidence="2" id="KW-0472">Membrane</keyword>
<accession>A0A914WF94</accession>
<evidence type="ECO:0000256" key="2">
    <source>
        <dbReference type="SAM" id="Phobius"/>
    </source>
</evidence>
<keyword evidence="2" id="KW-0812">Transmembrane</keyword>
<keyword evidence="3" id="KW-1185">Reference proteome</keyword>
<evidence type="ECO:0000256" key="1">
    <source>
        <dbReference type="SAM" id="MobiDB-lite"/>
    </source>
</evidence>
<proteinExistence type="predicted"/>
<dbReference type="WBParaSite" id="PSAMB.scaffold3748size17028.g22383.t1">
    <property type="protein sequence ID" value="PSAMB.scaffold3748size17028.g22383.t1"/>
    <property type="gene ID" value="PSAMB.scaffold3748size17028.g22383"/>
</dbReference>
<evidence type="ECO:0000313" key="4">
    <source>
        <dbReference type="WBParaSite" id="PSAMB.scaffold3748size17028.g22383.t1"/>
    </source>
</evidence>
<keyword evidence="2" id="KW-1133">Transmembrane helix</keyword>
<dbReference type="AlphaFoldDB" id="A0A914WF94"/>
<feature type="compositionally biased region" description="Basic residues" evidence="1">
    <location>
        <begin position="205"/>
        <end position="215"/>
    </location>
</feature>
<feature type="transmembrane region" description="Helical" evidence="2">
    <location>
        <begin position="143"/>
        <end position="167"/>
    </location>
</feature>
<organism evidence="3 4">
    <name type="scientific">Plectus sambesii</name>
    <dbReference type="NCBI Taxonomy" id="2011161"/>
    <lineage>
        <taxon>Eukaryota</taxon>
        <taxon>Metazoa</taxon>
        <taxon>Ecdysozoa</taxon>
        <taxon>Nematoda</taxon>
        <taxon>Chromadorea</taxon>
        <taxon>Plectida</taxon>
        <taxon>Plectina</taxon>
        <taxon>Plectoidea</taxon>
        <taxon>Plectidae</taxon>
        <taxon>Plectus</taxon>
    </lineage>
</organism>
<protein>
    <submittedName>
        <fullName evidence="4">Uncharacterized protein</fullName>
    </submittedName>
</protein>
<name>A0A914WF94_9BILA</name>
<feature type="region of interest" description="Disordered" evidence="1">
    <location>
        <begin position="180"/>
        <end position="215"/>
    </location>
</feature>
<reference evidence="4" key="1">
    <citation type="submission" date="2022-11" db="UniProtKB">
        <authorList>
            <consortium name="WormBaseParasite"/>
        </authorList>
    </citation>
    <scope>IDENTIFICATION</scope>
</reference>
<sequence length="215" mass="23872">MKNTQEFRLPGVGDDDSTENKSFEKVTKTFVIYEKLKALFFNCPVYHEFSRLPKKERPLQEATNLTESYQCAFNLSQAVKSRWLRNALVEINGSISSLDTIYETVVKNRSCSKAPISCCGVLCCVVFPQPLTSPKKDADEFSALTTLGGIAAFIGAAAAIGVVLCVANYISLHRTKKADASLDEEDADHPTREEVEQMMADGKLKRVRRGPQLRS</sequence>
<feature type="region of interest" description="Disordered" evidence="1">
    <location>
        <begin position="1"/>
        <end position="20"/>
    </location>
</feature>